<gene>
    <name evidence="1" type="ORF">PEV8663_02089</name>
</gene>
<evidence type="ECO:0000313" key="2">
    <source>
        <dbReference type="Proteomes" id="UP000220836"/>
    </source>
</evidence>
<evidence type="ECO:0000313" key="1">
    <source>
        <dbReference type="EMBL" id="SMX40700.1"/>
    </source>
</evidence>
<dbReference type="EMBL" id="FXYH01000006">
    <property type="protein sequence ID" value="SMX40700.1"/>
    <property type="molecule type" value="Genomic_DNA"/>
</dbReference>
<sequence>MAKPLWMRLNIFDSHMHGPHNKHSDTMTRTPKIIVHAGFHKTGTKSVQLALEENASLLAPYLRCFLRSDVRKLIPHARQFSQSRAATDLKSFGKHCHLFFEGMDQSDPRPIVISAEDLSGLMPGRGGVKTYGAVPDLMAEIERVVAGVFEGMIELDILLSTRQRDSWLASLWWQNLRSRRIDLDLKAHSALFSEAADLQSIVTQTQQALSFGKVHSAALEDSKSAPEGPATVVFDLAGLNPETRSLLAIGGVQNARPKNGIEDVFLALNRSSFSDGTVSATKKALLRAARQQEA</sequence>
<organism evidence="1 2">
    <name type="scientific">Pelagimonas varians</name>
    <dbReference type="NCBI Taxonomy" id="696760"/>
    <lineage>
        <taxon>Bacteria</taxon>
        <taxon>Pseudomonadati</taxon>
        <taxon>Pseudomonadota</taxon>
        <taxon>Alphaproteobacteria</taxon>
        <taxon>Rhodobacterales</taxon>
        <taxon>Roseobacteraceae</taxon>
        <taxon>Pelagimonas</taxon>
    </lineage>
</organism>
<protein>
    <recommendedName>
        <fullName evidence="3">Sulfotransferase domain-containing protein</fullName>
    </recommendedName>
</protein>
<reference evidence="1 2" key="1">
    <citation type="submission" date="2017-05" db="EMBL/GenBank/DDBJ databases">
        <authorList>
            <person name="Song R."/>
            <person name="Chenine A.L."/>
            <person name="Ruprecht R.M."/>
        </authorList>
    </citation>
    <scope>NUCLEOTIDE SEQUENCE [LARGE SCALE GENOMIC DNA]</scope>
    <source>
        <strain evidence="1 2">CECT 8663</strain>
    </source>
</reference>
<dbReference type="RefSeq" id="WP_097804589.1">
    <property type="nucleotide sequence ID" value="NZ_FXYH01000006.1"/>
</dbReference>
<proteinExistence type="predicted"/>
<dbReference type="OrthoDB" id="7705857at2"/>
<dbReference type="Proteomes" id="UP000220836">
    <property type="component" value="Unassembled WGS sequence"/>
</dbReference>
<accession>A0A238KCZ4</accession>
<keyword evidence="2" id="KW-1185">Reference proteome</keyword>
<evidence type="ECO:0008006" key="3">
    <source>
        <dbReference type="Google" id="ProtNLM"/>
    </source>
</evidence>
<dbReference type="AlphaFoldDB" id="A0A238KCZ4"/>
<name>A0A238KCZ4_9RHOB</name>